<gene>
    <name evidence="3" type="ORF">BCR34DRAFT_586816</name>
</gene>
<feature type="compositionally biased region" description="Polar residues" evidence="1">
    <location>
        <begin position="446"/>
        <end position="458"/>
    </location>
</feature>
<keyword evidence="2" id="KW-0472">Membrane</keyword>
<accession>A0A1Y1ZSC7</accession>
<dbReference type="AlphaFoldDB" id="A0A1Y1ZSC7"/>
<feature type="transmembrane region" description="Helical" evidence="2">
    <location>
        <begin position="44"/>
        <end position="63"/>
    </location>
</feature>
<organism evidence="3 4">
    <name type="scientific">Clohesyomyces aquaticus</name>
    <dbReference type="NCBI Taxonomy" id="1231657"/>
    <lineage>
        <taxon>Eukaryota</taxon>
        <taxon>Fungi</taxon>
        <taxon>Dikarya</taxon>
        <taxon>Ascomycota</taxon>
        <taxon>Pezizomycotina</taxon>
        <taxon>Dothideomycetes</taxon>
        <taxon>Pleosporomycetidae</taxon>
        <taxon>Pleosporales</taxon>
        <taxon>Lindgomycetaceae</taxon>
        <taxon>Clohesyomyces</taxon>
    </lineage>
</organism>
<feature type="compositionally biased region" description="Polar residues" evidence="1">
    <location>
        <begin position="480"/>
        <end position="490"/>
    </location>
</feature>
<feature type="region of interest" description="Disordered" evidence="1">
    <location>
        <begin position="442"/>
        <end position="499"/>
    </location>
</feature>
<evidence type="ECO:0000313" key="4">
    <source>
        <dbReference type="Proteomes" id="UP000193144"/>
    </source>
</evidence>
<evidence type="ECO:0000256" key="2">
    <source>
        <dbReference type="SAM" id="Phobius"/>
    </source>
</evidence>
<reference evidence="3 4" key="1">
    <citation type="submission" date="2016-07" db="EMBL/GenBank/DDBJ databases">
        <title>Pervasive Adenine N6-methylation of Active Genes in Fungi.</title>
        <authorList>
            <consortium name="DOE Joint Genome Institute"/>
            <person name="Mondo S.J."/>
            <person name="Dannebaum R.O."/>
            <person name="Kuo R.C."/>
            <person name="Labutti K."/>
            <person name="Haridas S."/>
            <person name="Kuo A."/>
            <person name="Salamov A."/>
            <person name="Ahrendt S.R."/>
            <person name="Lipzen A."/>
            <person name="Sullivan W."/>
            <person name="Andreopoulos W.B."/>
            <person name="Clum A."/>
            <person name="Lindquist E."/>
            <person name="Daum C."/>
            <person name="Ramamoorthy G.K."/>
            <person name="Gryganskyi A."/>
            <person name="Culley D."/>
            <person name="Magnuson J.K."/>
            <person name="James T.Y."/>
            <person name="O'Malley M.A."/>
            <person name="Stajich J.E."/>
            <person name="Spatafora J.W."/>
            <person name="Visel A."/>
            <person name="Grigoriev I.V."/>
        </authorList>
    </citation>
    <scope>NUCLEOTIDE SEQUENCE [LARGE SCALE GENOMIC DNA]</scope>
    <source>
        <strain evidence="3 4">CBS 115471</strain>
    </source>
</reference>
<feature type="transmembrane region" description="Helical" evidence="2">
    <location>
        <begin position="83"/>
        <end position="100"/>
    </location>
</feature>
<dbReference type="Proteomes" id="UP000193144">
    <property type="component" value="Unassembled WGS sequence"/>
</dbReference>
<keyword evidence="2" id="KW-0812">Transmembrane</keyword>
<evidence type="ECO:0000313" key="3">
    <source>
        <dbReference type="EMBL" id="ORY13104.1"/>
    </source>
</evidence>
<evidence type="ECO:0000256" key="1">
    <source>
        <dbReference type="SAM" id="MobiDB-lite"/>
    </source>
</evidence>
<name>A0A1Y1ZSC7_9PLEO</name>
<feature type="compositionally biased region" description="Basic and acidic residues" evidence="1">
    <location>
        <begin position="379"/>
        <end position="392"/>
    </location>
</feature>
<sequence>MASEYVVGQPEEHPCAEYGDFMIPLQEAWDLWTDLSKALIYSPAFIYTILSLLIYCVPLFYSYFLSELPYSYLLSELPRSTILVWYFLSPYIIITLPYTIRLRRTNSTQAHQLSRLEAHRSIEISQLRKQQTSLRKGPSYPKARSHFQQQKLQLQAQQAAFAQALAQADEAINTVSDCVRKTADENAQLQAALLEAQKRNLAEVEKHAQLKAALLEAQKQTLSDRKTADENTQLKAALLEAQKRSLAEVEKRIEREAAIRAAHRKAVVLGPQPEFRVQLGEFLNRMTLETTSGIDVVAGGQESVSGSLKSPPGASVLRDLYAENCNRFAPGMKSESESRIESGERNANVVRNRGRDMSAVDVVVAQRHHQLQLQPQVDDIQHHDRNRGDVPNRGKARLVCPGESSSQVPLPDWGHAERMQSFRKAAKTAVESYGSSPWALGERRVQASQPQSNFQASSRGPYVPNGNNSGQISGRRGVLSPQSSGTSSSIDFPGTGPVEARPARARFSIEDSGVAETGSNASRLFTGFSGGPYLPIDGVHPAASGQILRVVNESPPSGNGEGPSGALASVGESPTYSLIMGDNCSVMATRDSRSIAESDLTVMEENLGRLETCKRKLRIALRRGTTSAEEGPYHRLVD</sequence>
<protein>
    <submittedName>
        <fullName evidence="3">Uncharacterized protein</fullName>
    </submittedName>
</protein>
<dbReference type="EMBL" id="MCFA01000045">
    <property type="protein sequence ID" value="ORY13104.1"/>
    <property type="molecule type" value="Genomic_DNA"/>
</dbReference>
<feature type="region of interest" description="Disordered" evidence="1">
    <location>
        <begin position="378"/>
        <end position="412"/>
    </location>
</feature>
<proteinExistence type="predicted"/>
<keyword evidence="2" id="KW-1133">Transmembrane helix</keyword>
<keyword evidence="4" id="KW-1185">Reference proteome</keyword>
<comment type="caution">
    <text evidence="3">The sequence shown here is derived from an EMBL/GenBank/DDBJ whole genome shotgun (WGS) entry which is preliminary data.</text>
</comment>